<name>A0A1B6LYI7_9HEMI</name>
<feature type="chain" id="PRO_5008587712" evidence="1">
    <location>
        <begin position="38"/>
        <end position="165"/>
    </location>
</feature>
<gene>
    <name evidence="2" type="ORF">g.50568</name>
</gene>
<protein>
    <submittedName>
        <fullName evidence="2">Uncharacterized protein</fullName>
    </submittedName>
</protein>
<reference evidence="2" key="1">
    <citation type="submission" date="2015-11" db="EMBL/GenBank/DDBJ databases">
        <title>De novo transcriptome assembly of four potential Pierce s Disease insect vectors from Arizona vineyards.</title>
        <authorList>
            <person name="Tassone E.E."/>
        </authorList>
    </citation>
    <scope>NUCLEOTIDE SEQUENCE</scope>
</reference>
<accession>A0A1B6LYI7</accession>
<organism evidence="2">
    <name type="scientific">Graphocephala atropunctata</name>
    <dbReference type="NCBI Taxonomy" id="36148"/>
    <lineage>
        <taxon>Eukaryota</taxon>
        <taxon>Metazoa</taxon>
        <taxon>Ecdysozoa</taxon>
        <taxon>Arthropoda</taxon>
        <taxon>Hexapoda</taxon>
        <taxon>Insecta</taxon>
        <taxon>Pterygota</taxon>
        <taxon>Neoptera</taxon>
        <taxon>Paraneoptera</taxon>
        <taxon>Hemiptera</taxon>
        <taxon>Auchenorrhyncha</taxon>
        <taxon>Membracoidea</taxon>
        <taxon>Cicadellidae</taxon>
        <taxon>Cicadellinae</taxon>
        <taxon>Cicadellini</taxon>
        <taxon>Graphocephala</taxon>
    </lineage>
</organism>
<dbReference type="EMBL" id="GEBQ01011225">
    <property type="protein sequence ID" value="JAT28752.1"/>
    <property type="molecule type" value="Transcribed_RNA"/>
</dbReference>
<evidence type="ECO:0000256" key="1">
    <source>
        <dbReference type="SAM" id="SignalP"/>
    </source>
</evidence>
<evidence type="ECO:0000313" key="2">
    <source>
        <dbReference type="EMBL" id="JAT28752.1"/>
    </source>
</evidence>
<sequence length="165" mass="18903">QQCNDLHDKRAQIVTLEMWRMLCWVVLMFAGPSLSVGEEKVNVSQLAGEIQAMDDALYSTITSLPAGQGAQFLADVRSFNQLLRQMVESVHADKNGTKGVLDAIITRGHPRFLDTPFNHEEKKRILDSFNWTLDDLDQLYADRITAYTYWTDLLLLKNDNFQREP</sequence>
<feature type="non-terminal residue" evidence="2">
    <location>
        <position position="1"/>
    </location>
</feature>
<proteinExistence type="predicted"/>
<keyword evidence="1" id="KW-0732">Signal</keyword>
<dbReference type="AlphaFoldDB" id="A0A1B6LYI7"/>
<feature type="signal peptide" evidence="1">
    <location>
        <begin position="1"/>
        <end position="37"/>
    </location>
</feature>